<dbReference type="Pfam" id="PF13180">
    <property type="entry name" value="PDZ_2"/>
    <property type="match status" value="1"/>
</dbReference>
<organism evidence="5 6">
    <name type="scientific">Herbinix hemicellulosilytica</name>
    <dbReference type="NCBI Taxonomy" id="1564487"/>
    <lineage>
        <taxon>Bacteria</taxon>
        <taxon>Bacillati</taxon>
        <taxon>Bacillota</taxon>
        <taxon>Clostridia</taxon>
        <taxon>Lachnospirales</taxon>
        <taxon>Lachnospiraceae</taxon>
        <taxon>Herbinix</taxon>
    </lineage>
</organism>
<keyword evidence="3" id="KW-0472">Membrane</keyword>
<dbReference type="InterPro" id="IPR001478">
    <property type="entry name" value="PDZ"/>
</dbReference>
<name>A0A0H5SEX4_HERHM</name>
<dbReference type="SUPFAM" id="SSF50156">
    <property type="entry name" value="PDZ domain-like"/>
    <property type="match status" value="1"/>
</dbReference>
<dbReference type="GO" id="GO:0006508">
    <property type="term" value="P:proteolysis"/>
    <property type="evidence" value="ECO:0007669"/>
    <property type="project" value="UniProtKB-KW"/>
</dbReference>
<evidence type="ECO:0000256" key="2">
    <source>
        <dbReference type="ARBA" id="ARBA00022801"/>
    </source>
</evidence>
<accession>A0A0H5SEX4</accession>
<dbReference type="InterPro" id="IPR001940">
    <property type="entry name" value="Peptidase_S1C"/>
</dbReference>
<sequence length="422" mass="45730">MISFYSLFIPVCNNSLEVISVFDDRFLNYEISKKNKRKKAGSILGTVFLLIASCLMTGFITGRAIYTKLSDEIKELRVKTQQKEYIISDSDITLENALLLATDGEMSVKNIAKKVGPSIVGIRMVTKSPRYWYSTDEMTESEYEGSGIIISNDGYIMTNYHVVQYADPKNSLSKNTTLEVFLSDKQQAAAKFIGGDSKTDLAVIKIDKKNLPAAILGDSDELEVGELAVAIGNPLGLEFQGTVTVGVISALNRTININDKVLNLIQTDAAINPGNSGGALVNSKGQVIGINTAKISVSGVEGLGFAIPINEAKPIIDQLIMFGYVKGRPFIGISGKEITEQLSRYYGLPVGIYIVEVVPGSGAEKAGIKNGDILISLAGKEVRTMTELDKIKENYKAGDTVKAVVVRNGKKITLTLTFSEEQ</sequence>
<dbReference type="InterPro" id="IPR009003">
    <property type="entry name" value="Peptidase_S1_PA"/>
</dbReference>
<keyword evidence="3" id="KW-1133">Transmembrane helix</keyword>
<dbReference type="PRINTS" id="PR00834">
    <property type="entry name" value="PROTEASES2C"/>
</dbReference>
<dbReference type="AlphaFoldDB" id="A0A0H5SEX4"/>
<keyword evidence="3" id="KW-0812">Transmembrane</keyword>
<evidence type="ECO:0000256" key="1">
    <source>
        <dbReference type="ARBA" id="ARBA00022670"/>
    </source>
</evidence>
<keyword evidence="6" id="KW-1185">Reference proteome</keyword>
<dbReference type="SMART" id="SM00228">
    <property type="entry name" value="PDZ"/>
    <property type="match status" value="1"/>
</dbReference>
<dbReference type="PROSITE" id="PS50106">
    <property type="entry name" value="PDZ"/>
    <property type="match status" value="1"/>
</dbReference>
<dbReference type="PANTHER" id="PTHR43343:SF3">
    <property type="entry name" value="PROTEASE DO-LIKE 8, CHLOROPLASTIC"/>
    <property type="match status" value="1"/>
</dbReference>
<dbReference type="InterPro" id="IPR051201">
    <property type="entry name" value="Chloro_Bact_Ser_Proteases"/>
</dbReference>
<dbReference type="SUPFAM" id="SSF50494">
    <property type="entry name" value="Trypsin-like serine proteases"/>
    <property type="match status" value="1"/>
</dbReference>
<proteinExistence type="predicted"/>
<keyword evidence="2" id="KW-0378">Hydrolase</keyword>
<evidence type="ECO:0000259" key="4">
    <source>
        <dbReference type="PROSITE" id="PS50106"/>
    </source>
</evidence>
<dbReference type="PANTHER" id="PTHR43343">
    <property type="entry name" value="PEPTIDASE S12"/>
    <property type="match status" value="1"/>
</dbReference>
<dbReference type="Pfam" id="PF13365">
    <property type="entry name" value="Trypsin_2"/>
    <property type="match status" value="1"/>
</dbReference>
<gene>
    <name evidence="5" type="ORF">HHT355_0192</name>
</gene>
<dbReference type="Gene3D" id="2.30.42.10">
    <property type="match status" value="1"/>
</dbReference>
<dbReference type="GO" id="GO:0004252">
    <property type="term" value="F:serine-type endopeptidase activity"/>
    <property type="evidence" value="ECO:0007669"/>
    <property type="project" value="InterPro"/>
</dbReference>
<dbReference type="InterPro" id="IPR036034">
    <property type="entry name" value="PDZ_sf"/>
</dbReference>
<dbReference type="Proteomes" id="UP000236497">
    <property type="component" value="Unassembled WGS sequence"/>
</dbReference>
<evidence type="ECO:0000313" key="6">
    <source>
        <dbReference type="Proteomes" id="UP000236497"/>
    </source>
</evidence>
<evidence type="ECO:0000256" key="3">
    <source>
        <dbReference type="SAM" id="Phobius"/>
    </source>
</evidence>
<protein>
    <submittedName>
        <fullName evidence="5">Putative membrane protein</fullName>
    </submittedName>
</protein>
<keyword evidence="1" id="KW-0645">Protease</keyword>
<feature type="transmembrane region" description="Helical" evidence="3">
    <location>
        <begin position="43"/>
        <end position="66"/>
    </location>
</feature>
<dbReference type="Gene3D" id="2.40.10.120">
    <property type="match status" value="1"/>
</dbReference>
<dbReference type="OrthoDB" id="9758917at2"/>
<dbReference type="EMBL" id="CVTD020000007">
    <property type="protein sequence ID" value="CRZ33406.1"/>
    <property type="molecule type" value="Genomic_DNA"/>
</dbReference>
<evidence type="ECO:0000313" key="5">
    <source>
        <dbReference type="EMBL" id="CRZ33406.1"/>
    </source>
</evidence>
<feature type="domain" description="PDZ" evidence="4">
    <location>
        <begin position="319"/>
        <end position="409"/>
    </location>
</feature>
<reference evidence="5 6" key="1">
    <citation type="submission" date="2015-06" db="EMBL/GenBank/DDBJ databases">
        <authorList>
            <person name="Wibberg Daniel"/>
        </authorList>
    </citation>
    <scope>NUCLEOTIDE SEQUENCE [LARGE SCALE GENOMIC DNA]</scope>
    <source>
        <strain evidence="5 6">T3/55T</strain>
    </source>
</reference>